<evidence type="ECO:0000313" key="3">
    <source>
        <dbReference type="Proteomes" id="UP000600918"/>
    </source>
</evidence>
<dbReference type="Proteomes" id="UP000600918">
    <property type="component" value="Unassembled WGS sequence"/>
</dbReference>
<accession>A0A834K8H6</accession>
<organism evidence="2 3">
    <name type="scientific">Vespula pensylvanica</name>
    <name type="common">Western yellow jacket</name>
    <name type="synonym">Wasp</name>
    <dbReference type="NCBI Taxonomy" id="30213"/>
    <lineage>
        <taxon>Eukaryota</taxon>
        <taxon>Metazoa</taxon>
        <taxon>Ecdysozoa</taxon>
        <taxon>Arthropoda</taxon>
        <taxon>Hexapoda</taxon>
        <taxon>Insecta</taxon>
        <taxon>Pterygota</taxon>
        <taxon>Neoptera</taxon>
        <taxon>Endopterygota</taxon>
        <taxon>Hymenoptera</taxon>
        <taxon>Apocrita</taxon>
        <taxon>Aculeata</taxon>
        <taxon>Vespoidea</taxon>
        <taxon>Vespidae</taxon>
        <taxon>Vespinae</taxon>
        <taxon>Vespula</taxon>
    </lineage>
</organism>
<reference evidence="2" key="1">
    <citation type="journal article" date="2020" name="G3 (Bethesda)">
        <title>High-Quality Assemblies for Three Invasive Social Wasps from the &lt;i&gt;Vespula&lt;/i&gt; Genus.</title>
        <authorList>
            <person name="Harrop T.W.R."/>
            <person name="Guhlin J."/>
            <person name="McLaughlin G.M."/>
            <person name="Permina E."/>
            <person name="Stockwell P."/>
            <person name="Gilligan J."/>
            <person name="Le Lec M.F."/>
            <person name="Gruber M.A.M."/>
            <person name="Quinn O."/>
            <person name="Lovegrove M."/>
            <person name="Duncan E.J."/>
            <person name="Remnant E.J."/>
            <person name="Van Eeckhoven J."/>
            <person name="Graham B."/>
            <person name="Knapp R.A."/>
            <person name="Langford K.W."/>
            <person name="Kronenberg Z."/>
            <person name="Press M.O."/>
            <person name="Eacker S.M."/>
            <person name="Wilson-Rankin E.E."/>
            <person name="Purcell J."/>
            <person name="Lester P.J."/>
            <person name="Dearden P.K."/>
        </authorList>
    </citation>
    <scope>NUCLEOTIDE SEQUENCE</scope>
    <source>
        <strain evidence="2">Volc-1</strain>
    </source>
</reference>
<name>A0A834K8H6_VESPE</name>
<proteinExistence type="predicted"/>
<dbReference type="AlphaFoldDB" id="A0A834K8H6"/>
<feature type="region of interest" description="Disordered" evidence="1">
    <location>
        <begin position="16"/>
        <end position="35"/>
    </location>
</feature>
<protein>
    <submittedName>
        <fullName evidence="2">Uncharacterized protein</fullName>
    </submittedName>
</protein>
<gene>
    <name evidence="2" type="ORF">H0235_015402</name>
</gene>
<comment type="caution">
    <text evidence="2">The sequence shown here is derived from an EMBL/GenBank/DDBJ whole genome shotgun (WGS) entry which is preliminary data.</text>
</comment>
<keyword evidence="3" id="KW-1185">Reference proteome</keyword>
<evidence type="ECO:0000313" key="2">
    <source>
        <dbReference type="EMBL" id="KAF7402066.1"/>
    </source>
</evidence>
<dbReference type="EMBL" id="JACSDY010000017">
    <property type="protein sequence ID" value="KAF7402066.1"/>
    <property type="molecule type" value="Genomic_DNA"/>
</dbReference>
<evidence type="ECO:0000256" key="1">
    <source>
        <dbReference type="SAM" id="MobiDB-lite"/>
    </source>
</evidence>
<sequence length="79" mass="9113">MQQQQQQEQLVRVRTARNTVANTGGGFNVPTLEPPSHNMYNAVIRSSYRRKEERRRIDGRGDEILESRKLRVFGDLSGI</sequence>